<evidence type="ECO:0000256" key="7">
    <source>
        <dbReference type="HAMAP-Rule" id="MF_00672"/>
    </source>
</evidence>
<keyword evidence="5 7" id="KW-1133">Transmembrane helix</keyword>
<keyword evidence="3" id="KW-0997">Cell inner membrane</keyword>
<dbReference type="PANTHER" id="PTHR30213:SF0">
    <property type="entry name" value="UPF0761 MEMBRANE PROTEIN YIHY"/>
    <property type="match status" value="1"/>
</dbReference>
<comment type="subcellular location">
    <subcellularLocation>
        <location evidence="1 7">Cell membrane</location>
        <topology evidence="1 7">Multi-pass membrane protein</topology>
    </subcellularLocation>
</comment>
<gene>
    <name evidence="8" type="ORF">SCL_0494</name>
</gene>
<evidence type="ECO:0000256" key="2">
    <source>
        <dbReference type="ARBA" id="ARBA00022475"/>
    </source>
</evidence>
<dbReference type="InterPro" id="IPR017039">
    <property type="entry name" value="Virul_fac_BrkB"/>
</dbReference>
<organism evidence="8 9">
    <name type="scientific">Sulfuricaulis limicola</name>
    <dbReference type="NCBI Taxonomy" id="1620215"/>
    <lineage>
        <taxon>Bacteria</taxon>
        <taxon>Pseudomonadati</taxon>
        <taxon>Pseudomonadota</taxon>
        <taxon>Gammaproteobacteria</taxon>
        <taxon>Acidiferrobacterales</taxon>
        <taxon>Acidiferrobacteraceae</taxon>
        <taxon>Sulfuricaulis</taxon>
    </lineage>
</organism>
<evidence type="ECO:0000256" key="6">
    <source>
        <dbReference type="ARBA" id="ARBA00023136"/>
    </source>
</evidence>
<evidence type="ECO:0000256" key="5">
    <source>
        <dbReference type="ARBA" id="ARBA00022989"/>
    </source>
</evidence>
<feature type="transmembrane region" description="Helical" evidence="7">
    <location>
        <begin position="205"/>
        <end position="227"/>
    </location>
</feature>
<evidence type="ECO:0000256" key="4">
    <source>
        <dbReference type="ARBA" id="ARBA00022692"/>
    </source>
</evidence>
<dbReference type="GO" id="GO:0005886">
    <property type="term" value="C:plasma membrane"/>
    <property type="evidence" value="ECO:0007669"/>
    <property type="project" value="UniProtKB-SubCell"/>
</dbReference>
<name>A0A1B4XDF6_9GAMM</name>
<dbReference type="KEGG" id="slim:SCL_0494"/>
<feature type="transmembrane region" description="Helical" evidence="7">
    <location>
        <begin position="172"/>
        <end position="193"/>
    </location>
</feature>
<dbReference type="InterPro" id="IPR023679">
    <property type="entry name" value="UPF0761_bac"/>
</dbReference>
<dbReference type="PIRSF" id="PIRSF035875">
    <property type="entry name" value="RNase_BN"/>
    <property type="match status" value="1"/>
</dbReference>
<dbReference type="RefSeq" id="WP_096359670.1">
    <property type="nucleotide sequence ID" value="NZ_AP014879.1"/>
</dbReference>
<keyword evidence="4 7" id="KW-0812">Transmembrane</keyword>
<feature type="transmembrane region" description="Helical" evidence="7">
    <location>
        <begin position="92"/>
        <end position="111"/>
    </location>
</feature>
<reference evidence="8 9" key="1">
    <citation type="submission" date="2015-05" db="EMBL/GenBank/DDBJ databases">
        <title>Complete genome sequence of a sulfur-oxidizing gammaproteobacterium strain HA5.</title>
        <authorList>
            <person name="Miura A."/>
            <person name="Kojima H."/>
            <person name="Fukui M."/>
        </authorList>
    </citation>
    <scope>NUCLEOTIDE SEQUENCE [LARGE SCALE GENOMIC DNA]</scope>
    <source>
        <strain evidence="8 9">HA5</strain>
    </source>
</reference>
<dbReference type="EMBL" id="AP014879">
    <property type="protein sequence ID" value="BAV32816.1"/>
    <property type="molecule type" value="Genomic_DNA"/>
</dbReference>
<evidence type="ECO:0000313" key="9">
    <source>
        <dbReference type="Proteomes" id="UP000243180"/>
    </source>
</evidence>
<dbReference type="InParanoid" id="A0A1B4XDF6"/>
<protein>
    <recommendedName>
        <fullName evidence="7">UPF0761 membrane protein SCL_0494</fullName>
    </recommendedName>
</protein>
<dbReference type="NCBIfam" id="TIGR00765">
    <property type="entry name" value="yihY_not_rbn"/>
    <property type="match status" value="1"/>
</dbReference>
<sequence>MNFLRTLEKLLRRVVQRFREDRCTRVAGALSFTTLLALVPLTAVTFAVLSGFEIFGSWMALVQEFIYGNFVPAAGEAVSRYLQKFAANTGRLTAWGLLLLFLTSLTLMATIERVFNDIWHVSQTRKRLHRYLAYAAVLVIGPVLMGISLWSTSQLVSLPLFARQATLGGLKVFLLAVSPVVFEWLAFWALYVVVPNYRVRLRHGLIGSLFTVIVFEIAKRMFAFFVVNFSVYKTIYGAVAALPVFLIWIYLSWTIILAGAVLTATLPEWRRPQAVRRWRRRRSDEA</sequence>
<accession>A0A1B4XDF6</accession>
<dbReference type="Pfam" id="PF03631">
    <property type="entry name" value="Virul_fac_BrkB"/>
    <property type="match status" value="1"/>
</dbReference>
<dbReference type="HAMAP" id="MF_00672">
    <property type="entry name" value="UPF0761"/>
    <property type="match status" value="1"/>
</dbReference>
<proteinExistence type="inferred from homology"/>
<keyword evidence="2 7" id="KW-1003">Cell membrane</keyword>
<dbReference type="Proteomes" id="UP000243180">
    <property type="component" value="Chromosome"/>
</dbReference>
<feature type="transmembrane region" description="Helical" evidence="7">
    <location>
        <begin position="131"/>
        <end position="152"/>
    </location>
</feature>
<dbReference type="OrthoDB" id="9808671at2"/>
<evidence type="ECO:0000256" key="3">
    <source>
        <dbReference type="ARBA" id="ARBA00022519"/>
    </source>
</evidence>
<keyword evidence="9" id="KW-1185">Reference proteome</keyword>
<keyword evidence="6 7" id="KW-0472">Membrane</keyword>
<dbReference type="AlphaFoldDB" id="A0A1B4XDF6"/>
<dbReference type="FunCoup" id="A0A1B4XDF6">
    <property type="interactions" value="147"/>
</dbReference>
<comment type="similarity">
    <text evidence="7">Belongs to the UPF0761 family.</text>
</comment>
<feature type="transmembrane region" description="Helical" evidence="7">
    <location>
        <begin position="247"/>
        <end position="269"/>
    </location>
</feature>
<feature type="transmembrane region" description="Helical" evidence="7">
    <location>
        <begin position="26"/>
        <end position="49"/>
    </location>
</feature>
<evidence type="ECO:0000256" key="1">
    <source>
        <dbReference type="ARBA" id="ARBA00004651"/>
    </source>
</evidence>
<dbReference type="PANTHER" id="PTHR30213">
    <property type="entry name" value="INNER MEMBRANE PROTEIN YHJD"/>
    <property type="match status" value="1"/>
</dbReference>
<evidence type="ECO:0000313" key="8">
    <source>
        <dbReference type="EMBL" id="BAV32816.1"/>
    </source>
</evidence>